<evidence type="ECO:0000256" key="1">
    <source>
        <dbReference type="ARBA" id="ARBA00004651"/>
    </source>
</evidence>
<reference evidence="14" key="1">
    <citation type="submission" date="2012-06" db="EMBL/GenBank/DDBJ databases">
        <title>Complete sequence of chromosome of Desulfomonile tiedjei DSM 6799.</title>
        <authorList>
            <person name="Lucas S."/>
            <person name="Copeland A."/>
            <person name="Lapidus A."/>
            <person name="Glavina del Rio T."/>
            <person name="Dalin E."/>
            <person name="Tice H."/>
            <person name="Bruce D."/>
            <person name="Goodwin L."/>
            <person name="Pitluck S."/>
            <person name="Peters L."/>
            <person name="Ovchinnikova G."/>
            <person name="Zeytun A."/>
            <person name="Lu M."/>
            <person name="Kyrpides N."/>
            <person name="Mavromatis K."/>
            <person name="Ivanova N."/>
            <person name="Brettin T."/>
            <person name="Detter J.C."/>
            <person name="Han C."/>
            <person name="Larimer F."/>
            <person name="Land M."/>
            <person name="Hauser L."/>
            <person name="Markowitz V."/>
            <person name="Cheng J.-F."/>
            <person name="Hugenholtz P."/>
            <person name="Woyke T."/>
            <person name="Wu D."/>
            <person name="Spring S."/>
            <person name="Schroeder M."/>
            <person name="Brambilla E."/>
            <person name="Klenk H.-P."/>
            <person name="Eisen J.A."/>
        </authorList>
    </citation>
    <scope>NUCLEOTIDE SEQUENCE [LARGE SCALE GENOMIC DNA]</scope>
    <source>
        <strain evidence="14">ATCC 49306 / DSM 6799 / DCB-1</strain>
    </source>
</reference>
<dbReference type="PATRIC" id="fig|706587.4.peg.4866"/>
<name>I4CBI2_DESTA</name>
<dbReference type="InterPro" id="IPR003317">
    <property type="entry name" value="Cyt-d_oxidase_su2"/>
</dbReference>
<keyword evidence="4" id="KW-1003">Cell membrane</keyword>
<dbReference type="EC" id="1.10.3.10" evidence="13"/>
<feature type="transmembrane region" description="Helical" evidence="12">
    <location>
        <begin position="160"/>
        <end position="179"/>
    </location>
</feature>
<dbReference type="PANTHER" id="PTHR43141:SF5">
    <property type="entry name" value="CYTOCHROME BD-I UBIQUINOL OXIDASE SUBUNIT 2"/>
    <property type="match status" value="1"/>
</dbReference>
<dbReference type="OrthoDB" id="9776710at2"/>
<evidence type="ECO:0000256" key="4">
    <source>
        <dbReference type="ARBA" id="ARBA00022475"/>
    </source>
</evidence>
<keyword evidence="14" id="KW-1185">Reference proteome</keyword>
<evidence type="ECO:0000256" key="5">
    <source>
        <dbReference type="ARBA" id="ARBA00022617"/>
    </source>
</evidence>
<dbReference type="EMBL" id="CP003360">
    <property type="protein sequence ID" value="AFM26923.1"/>
    <property type="molecule type" value="Genomic_DNA"/>
</dbReference>
<keyword evidence="3" id="KW-0813">Transport</keyword>
<dbReference type="STRING" id="706587.Desti_4289"/>
<evidence type="ECO:0000256" key="12">
    <source>
        <dbReference type="SAM" id="Phobius"/>
    </source>
</evidence>
<sequence length="342" mass="38271">MLETIWFFLWGLLWAIYFMTDGYDLGLATLRPFIARTDIENRIVYNAMGPFWDGNEVWLITAGGVTFAAFPTTYAVMFSTLYSPLLLLLFGLIIRAVSFEFRGKFEGNSWRKLWDTCQFIGSFVPALLLGVAFANIFQGIPFDQDGVYHGNLLMLLNPYGLVGGALFVIMFCVHGAIWLAIKSEGVMLERAASSAAKLWVAWLVVAVIFLVYTWFATPLYNNYLANPVLFVIPLGAVVALLATRLYIAHATWWTAWAASAATIVLSTLFCIVGLYPNLYPSSMNPEYSLNAFNSSSSPLTLKIMLVVALIFVPIVIAYQAWGYYIFKDKLTEASILEDEDAY</sequence>
<protein>
    <submittedName>
        <fullName evidence="13">Cytochrome d oxidase cyd, subunit II</fullName>
        <ecNumber evidence="13">1.10.3.10</ecNumber>
    </submittedName>
</protein>
<dbReference type="eggNOG" id="COG1294">
    <property type="taxonomic scope" value="Bacteria"/>
</dbReference>
<evidence type="ECO:0000256" key="2">
    <source>
        <dbReference type="ARBA" id="ARBA00007543"/>
    </source>
</evidence>
<evidence type="ECO:0000256" key="8">
    <source>
        <dbReference type="ARBA" id="ARBA00022982"/>
    </source>
</evidence>
<organism evidence="13 14">
    <name type="scientific">Desulfomonile tiedjei (strain ATCC 49306 / DSM 6799 / DCB-1)</name>
    <dbReference type="NCBI Taxonomy" id="706587"/>
    <lineage>
        <taxon>Bacteria</taxon>
        <taxon>Pseudomonadati</taxon>
        <taxon>Thermodesulfobacteriota</taxon>
        <taxon>Desulfomonilia</taxon>
        <taxon>Desulfomonilales</taxon>
        <taxon>Desulfomonilaceae</taxon>
        <taxon>Desulfomonile</taxon>
    </lineage>
</organism>
<feature type="transmembrane region" description="Helical" evidence="12">
    <location>
        <begin position="223"/>
        <end position="243"/>
    </location>
</feature>
<keyword evidence="6 12" id="KW-0812">Transmembrane</keyword>
<evidence type="ECO:0000313" key="13">
    <source>
        <dbReference type="EMBL" id="AFM26923.1"/>
    </source>
</evidence>
<keyword evidence="5" id="KW-0349">Heme</keyword>
<dbReference type="GO" id="GO:0005886">
    <property type="term" value="C:plasma membrane"/>
    <property type="evidence" value="ECO:0007669"/>
    <property type="project" value="UniProtKB-SubCell"/>
</dbReference>
<dbReference type="AlphaFoldDB" id="I4CBI2"/>
<proteinExistence type="inferred from homology"/>
<evidence type="ECO:0000256" key="3">
    <source>
        <dbReference type="ARBA" id="ARBA00022448"/>
    </source>
</evidence>
<dbReference type="NCBIfam" id="TIGR00203">
    <property type="entry name" value="cydB"/>
    <property type="match status" value="1"/>
</dbReference>
<keyword evidence="13" id="KW-0560">Oxidoreductase</keyword>
<dbReference type="GO" id="GO:0070069">
    <property type="term" value="C:cytochrome complex"/>
    <property type="evidence" value="ECO:0007669"/>
    <property type="project" value="TreeGrafter"/>
</dbReference>
<gene>
    <name evidence="13" type="ordered locus">Desti_4289</name>
</gene>
<evidence type="ECO:0000256" key="9">
    <source>
        <dbReference type="ARBA" id="ARBA00022989"/>
    </source>
</evidence>
<accession>I4CBI2</accession>
<evidence type="ECO:0000256" key="11">
    <source>
        <dbReference type="ARBA" id="ARBA00023136"/>
    </source>
</evidence>
<dbReference type="Proteomes" id="UP000006055">
    <property type="component" value="Chromosome"/>
</dbReference>
<keyword evidence="8" id="KW-0249">Electron transport</keyword>
<feature type="transmembrane region" description="Helical" evidence="12">
    <location>
        <begin position="81"/>
        <end position="98"/>
    </location>
</feature>
<feature type="transmembrane region" description="Helical" evidence="12">
    <location>
        <begin position="299"/>
        <end position="321"/>
    </location>
</feature>
<evidence type="ECO:0000256" key="7">
    <source>
        <dbReference type="ARBA" id="ARBA00022723"/>
    </source>
</evidence>
<feature type="transmembrane region" description="Helical" evidence="12">
    <location>
        <begin position="119"/>
        <end position="140"/>
    </location>
</feature>
<keyword evidence="11 12" id="KW-0472">Membrane</keyword>
<dbReference type="PANTHER" id="PTHR43141">
    <property type="entry name" value="CYTOCHROME BD2 SUBUNIT II"/>
    <property type="match status" value="1"/>
</dbReference>
<comment type="similarity">
    <text evidence="2">Belongs to the cytochrome ubiquinol oxidase subunit 2 family.</text>
</comment>
<dbReference type="GO" id="GO:0019646">
    <property type="term" value="P:aerobic electron transport chain"/>
    <property type="evidence" value="ECO:0007669"/>
    <property type="project" value="TreeGrafter"/>
</dbReference>
<dbReference type="Pfam" id="PF02322">
    <property type="entry name" value="Cyt_bd_oxida_II"/>
    <property type="match status" value="1"/>
</dbReference>
<keyword evidence="10" id="KW-0408">Iron</keyword>
<evidence type="ECO:0000256" key="10">
    <source>
        <dbReference type="ARBA" id="ARBA00023004"/>
    </source>
</evidence>
<keyword evidence="9 12" id="KW-1133">Transmembrane helix</keyword>
<dbReference type="GO" id="GO:0046872">
    <property type="term" value="F:metal ion binding"/>
    <property type="evidence" value="ECO:0007669"/>
    <property type="project" value="UniProtKB-KW"/>
</dbReference>
<evidence type="ECO:0000313" key="14">
    <source>
        <dbReference type="Proteomes" id="UP000006055"/>
    </source>
</evidence>
<dbReference type="HOGENOM" id="CLU_049294_0_1_7"/>
<dbReference type="KEGG" id="dti:Desti_4289"/>
<dbReference type="GO" id="GO:0009055">
    <property type="term" value="F:electron transfer activity"/>
    <property type="evidence" value="ECO:0007669"/>
    <property type="project" value="TreeGrafter"/>
</dbReference>
<dbReference type="GO" id="GO:0016682">
    <property type="term" value="F:oxidoreductase activity, acting on diphenols and related substances as donors, oxygen as acceptor"/>
    <property type="evidence" value="ECO:0007669"/>
    <property type="project" value="TreeGrafter"/>
</dbReference>
<dbReference type="RefSeq" id="WP_014812043.1">
    <property type="nucleotide sequence ID" value="NC_018025.1"/>
</dbReference>
<feature type="transmembrane region" description="Helical" evidence="12">
    <location>
        <begin position="6"/>
        <end position="26"/>
    </location>
</feature>
<dbReference type="PIRSF" id="PIRSF000267">
    <property type="entry name" value="Cyt_oxidse_sub2"/>
    <property type="match status" value="1"/>
</dbReference>
<keyword evidence="7" id="KW-0479">Metal-binding</keyword>
<evidence type="ECO:0000256" key="6">
    <source>
        <dbReference type="ARBA" id="ARBA00022692"/>
    </source>
</evidence>
<comment type="subcellular location">
    <subcellularLocation>
        <location evidence="1">Cell membrane</location>
        <topology evidence="1">Multi-pass membrane protein</topology>
    </subcellularLocation>
</comment>
<feature type="transmembrane region" description="Helical" evidence="12">
    <location>
        <begin position="255"/>
        <end position="279"/>
    </location>
</feature>
<feature type="transmembrane region" description="Helical" evidence="12">
    <location>
        <begin position="199"/>
        <end position="217"/>
    </location>
</feature>